<proteinExistence type="predicted"/>
<dbReference type="InterPro" id="IPR010001">
    <property type="entry name" value="BofA"/>
</dbReference>
<keyword evidence="1" id="KW-1133">Transmembrane helix</keyword>
<feature type="transmembrane region" description="Helical" evidence="1">
    <location>
        <begin position="62"/>
        <end position="86"/>
    </location>
</feature>
<name>A0ABV6DS28_9BACL</name>
<keyword evidence="1" id="KW-0812">Transmembrane</keyword>
<gene>
    <name evidence="2" type="ORF">ACFFK0_23985</name>
</gene>
<sequence>MKMIMWGVLGVSALLLIIVVLRSRAAGRWLTYLGVNIIVAAFLLYFVNLVSSYTQFTLPINVTTIATVGVLGVPGLMLLAALKLVLI</sequence>
<evidence type="ECO:0000313" key="3">
    <source>
        <dbReference type="Proteomes" id="UP001589776"/>
    </source>
</evidence>
<evidence type="ECO:0000256" key="1">
    <source>
        <dbReference type="SAM" id="Phobius"/>
    </source>
</evidence>
<feature type="transmembrane region" description="Helical" evidence="1">
    <location>
        <begin position="32"/>
        <end position="50"/>
    </location>
</feature>
<dbReference type="RefSeq" id="WP_377472905.1">
    <property type="nucleotide sequence ID" value="NZ_JBHLWN010000098.1"/>
</dbReference>
<dbReference type="Pfam" id="PF07441">
    <property type="entry name" value="BofA"/>
    <property type="match status" value="1"/>
</dbReference>
<organism evidence="2 3">
    <name type="scientific">Paenibacillus chartarius</name>
    <dbReference type="NCBI Taxonomy" id="747481"/>
    <lineage>
        <taxon>Bacteria</taxon>
        <taxon>Bacillati</taxon>
        <taxon>Bacillota</taxon>
        <taxon>Bacilli</taxon>
        <taxon>Bacillales</taxon>
        <taxon>Paenibacillaceae</taxon>
        <taxon>Paenibacillus</taxon>
    </lineage>
</organism>
<keyword evidence="3" id="KW-1185">Reference proteome</keyword>
<dbReference type="Proteomes" id="UP001589776">
    <property type="component" value="Unassembled WGS sequence"/>
</dbReference>
<protein>
    <submittedName>
        <fullName evidence="2">Pro-sigmaK processing inhibitor BofA family protein</fullName>
    </submittedName>
</protein>
<accession>A0ABV6DS28</accession>
<dbReference type="EMBL" id="JBHLWN010000098">
    <property type="protein sequence ID" value="MFC0215458.1"/>
    <property type="molecule type" value="Genomic_DNA"/>
</dbReference>
<evidence type="ECO:0000313" key="2">
    <source>
        <dbReference type="EMBL" id="MFC0215458.1"/>
    </source>
</evidence>
<keyword evidence="1" id="KW-0472">Membrane</keyword>
<comment type="caution">
    <text evidence="2">The sequence shown here is derived from an EMBL/GenBank/DDBJ whole genome shotgun (WGS) entry which is preliminary data.</text>
</comment>
<reference evidence="2 3" key="1">
    <citation type="submission" date="2024-09" db="EMBL/GenBank/DDBJ databases">
        <authorList>
            <person name="Sun Q."/>
            <person name="Mori K."/>
        </authorList>
    </citation>
    <scope>NUCLEOTIDE SEQUENCE [LARGE SCALE GENOMIC DNA]</scope>
    <source>
        <strain evidence="2 3">CCM 7759</strain>
    </source>
</reference>
<dbReference type="NCBIfam" id="TIGR02862">
    <property type="entry name" value="spore_BofA"/>
    <property type="match status" value="1"/>
</dbReference>